<evidence type="ECO:0000259" key="15">
    <source>
        <dbReference type="PROSITE" id="PS51192"/>
    </source>
</evidence>
<reference evidence="17" key="1">
    <citation type="submission" date="2021-02" db="EMBL/GenBank/DDBJ databases">
        <authorList>
            <person name="Dougan E. K."/>
            <person name="Rhodes N."/>
            <person name="Thang M."/>
            <person name="Chan C."/>
        </authorList>
    </citation>
    <scope>NUCLEOTIDE SEQUENCE</scope>
</reference>
<dbReference type="InterPro" id="IPR003439">
    <property type="entry name" value="ABC_transporter-like_ATP-bd"/>
</dbReference>
<dbReference type="PROSITE" id="PS51192">
    <property type="entry name" value="HELICASE_ATP_BIND_1"/>
    <property type="match status" value="1"/>
</dbReference>
<dbReference type="GO" id="GO:0005524">
    <property type="term" value="F:ATP binding"/>
    <property type="evidence" value="ECO:0007669"/>
    <property type="project" value="UniProtKB-KW"/>
</dbReference>
<dbReference type="Gene3D" id="3.40.50.300">
    <property type="entry name" value="P-loop containing nucleotide triphosphate hydrolases"/>
    <property type="match status" value="3"/>
</dbReference>
<dbReference type="Pfam" id="PF00270">
    <property type="entry name" value="DEAD"/>
    <property type="match status" value="1"/>
</dbReference>
<dbReference type="InterPro" id="IPR001650">
    <property type="entry name" value="Helicase_C-like"/>
</dbReference>
<evidence type="ECO:0000256" key="2">
    <source>
        <dbReference type="ARBA" id="ARBA00007577"/>
    </source>
</evidence>
<dbReference type="PANTHER" id="PTHR43394:SF1">
    <property type="entry name" value="ATP-BINDING CASSETTE SUB-FAMILY B MEMBER 10, MITOCHONDRIAL"/>
    <property type="match status" value="1"/>
</dbReference>
<feature type="transmembrane region" description="Helical" evidence="12">
    <location>
        <begin position="183"/>
        <end position="208"/>
    </location>
</feature>
<dbReference type="SMART" id="SM00490">
    <property type="entry name" value="HELICc"/>
    <property type="match status" value="1"/>
</dbReference>
<feature type="domain" description="ABC transporter" evidence="13">
    <location>
        <begin position="458"/>
        <end position="695"/>
    </location>
</feature>
<dbReference type="PROSITE" id="PS50893">
    <property type="entry name" value="ABC_TRANSPORTER_2"/>
    <property type="match status" value="1"/>
</dbReference>
<dbReference type="Gene3D" id="3.40.1350.100">
    <property type="match status" value="1"/>
</dbReference>
<evidence type="ECO:0000256" key="10">
    <source>
        <dbReference type="ARBA" id="ARBA00023180"/>
    </source>
</evidence>
<name>A0A813LIX6_POLGL</name>
<feature type="domain" description="ABC transmembrane type-1" evidence="14">
    <location>
        <begin position="131"/>
        <end position="425"/>
    </location>
</feature>
<dbReference type="InterPro" id="IPR003593">
    <property type="entry name" value="AAA+_ATPase"/>
</dbReference>
<dbReference type="InterPro" id="IPR011545">
    <property type="entry name" value="DEAD/DEAH_box_helicase_dom"/>
</dbReference>
<feature type="region of interest" description="Disordered" evidence="11">
    <location>
        <begin position="16"/>
        <end position="36"/>
    </location>
</feature>
<evidence type="ECO:0000256" key="7">
    <source>
        <dbReference type="ARBA" id="ARBA00022840"/>
    </source>
</evidence>
<dbReference type="FunFam" id="3.40.50.300:FF:000240">
    <property type="entry name" value="ABC transporter B family member 20"/>
    <property type="match status" value="1"/>
</dbReference>
<comment type="similarity">
    <text evidence="2">Belongs to the ABC transporter superfamily. ABCB family. Multidrug resistance exporter (TC 3.A.1.201) subfamily.</text>
</comment>
<dbReference type="Pfam" id="PF00271">
    <property type="entry name" value="Helicase_C"/>
    <property type="match status" value="1"/>
</dbReference>
<evidence type="ECO:0000256" key="8">
    <source>
        <dbReference type="ARBA" id="ARBA00022989"/>
    </source>
</evidence>
<dbReference type="GO" id="GO:0016020">
    <property type="term" value="C:membrane"/>
    <property type="evidence" value="ECO:0007669"/>
    <property type="project" value="UniProtKB-SubCell"/>
</dbReference>
<dbReference type="GO" id="GO:0015421">
    <property type="term" value="F:ABC-type oligopeptide transporter activity"/>
    <property type="evidence" value="ECO:0007669"/>
    <property type="project" value="TreeGrafter"/>
</dbReference>
<dbReference type="InterPro" id="IPR036640">
    <property type="entry name" value="ABC1_TM_sf"/>
</dbReference>
<keyword evidence="6" id="KW-0547">Nucleotide-binding</keyword>
<dbReference type="CDD" id="cd07346">
    <property type="entry name" value="ABC_6TM_exporters"/>
    <property type="match status" value="1"/>
</dbReference>
<accession>A0A813LIX6</accession>
<dbReference type="GO" id="GO:0004386">
    <property type="term" value="F:helicase activity"/>
    <property type="evidence" value="ECO:0007669"/>
    <property type="project" value="InterPro"/>
</dbReference>
<sequence length="1888" mass="209894">MMTDSRGDRARELLRAPGHDQELQENSHQANGSYPAEATNGLAFHGISAMQLEGERLSSDPMWTRSNCWSLSYMRMHNMLLEKAAEIQAEGQQQRQDHDDRIGQGEEATISGSLRLLKKEVFSLCPMHFLITGLVISMVLTLLSFLVPFVQGRLVDEALQAAATYKNEGPDAVDIRAVLTPPISLLAALMFSSYFCEIIVGILFAICGHTTVTRLRIKLFRNLTDQEIGFYDAHVSGELSSRLINDSAALSSLTQFATQTLLGSAVKFSGSLLAMYATHPQLALVATVITPLSLMLVKRTGRTVGHYGTVQNYAMSKANGVAIEVLGSIRTVQSNVGEQHEAVYFMDRLNSYLRIIKATVYLETVLRFTQYGLSKTRDVVVLALAMHQVITGGMTIGQYTAFAQYVALYEDGFKSLADIWINFKQTITSTGKFLQLLMRRPQVSFEGGLVPPTCRGHVALQDVSFAYPGRSEHMVLSKVSLDARPGDIVALVGESGAGKSTVGRLLLRHYDPTSGRITLDGQSFSSLNLRWLRAQIGFVEQEPVLFDRSISDNIAYGSARGASFDAIQDAARRANAHDFIMGLADGYETHPGERASRISGGQKQRVAIARAVIRDPKLLLLDEATSALDSENEHIVQKALDELMKGKTTFIIAHRLSTVVRSTRILVLDKGRVLEQGSHDELVADETSRFSISNSRDKTIHQVFQFYATPDSEPASFLRGDCQFLKLAVQDSWVEWDARWYMVPLVYLCRRGLAPCIAQFLGHLFPATAATFSAMLWTHHRRRRLLRALASRRCFPGSGGTELIDAGALSCAQLSASARPSTWQATLGELEDEARSVLNFFGHKEPREGQWDVIKACLQQRDIAVYWATGAGKSLCYQLPAVLAWKRNQGVVIVIEPTISLMHDQVVGFNSHPGSRERFGPRACLLGSAQEDPLVEQAAISGEYCLVYITPESLTGKLLDAFEPLYAEGRIAMMVVDEADRIPMWGHDFRTSFRDLWWVREKYPNIPVMAASGSATPTIQRDIAGQLALRTPFESIGNMFRRNLCISVWRKETFNRDMERVISHVTEDGFIKATIVYVPTKPSAKKVQRKLQELLGDLIKVGLYTGETSIPERRNVYDAFFDNTMPVIVCTVAFGMGIDKPDIENIFHYSPPRNVEDYMQQIGRAGRDGRLARCIMIMAHEDWRIYENGVFANGLKDWPDEDVAWYLNSTERFQQIAAGRSCRWEALLSYFGRSAAEPLGLAGCGTCDVCRGKRSEGQGDVEAQRVFTKEARLLLSAVHAAQDLNKGHADHKAILQIAAGKYEPSSGAVPRRYRDAMSRVDIQRESVKPGRGSQIFLKSLLDMVHEDGYVRRVFRKVAEGDDGDRYVWQLSEYGEAALKWGYPVHLHPNKELKLLELPEDQRREVKSDQKGLKIKKDDICKLFAEFQMQTVDDPDGMREIAQELRRELDALLNINAQVDMEQPPEVTDVDAKTSLAIEVSTKKKQFIQGILKKSTKTKAGKQTYEVSGSLKGLRNMVSYIVKRPVCDHILEITWQRQDGKFICILKICGPIELQFLGKPSPCRRTAQKNVIIEFMRTIMSGSRSLWCDRYHTNVAKVQEAFRTAFPTVSVPLMHGTRPVEQEAGPCWQRRRREVVASAAAALLSTHLPQVVWADISDSGNDVIKLDVFASRIKRLVGEVSVFAVTDPTGSPVLEQQPETPSGGSKLGHFYFDELEASEALRRVLSSDRSLGNAKLEVRKLALSDVFLPLVVMGKQEELGGRFQLEASTKELKTAERLLRVESLGAPGQIPLFICPSLEVERFGTKAASDSVGSGLRVPAFLREADMQDAIRRASLKGEEAEVVVTTLQRVAEDFAKPTEVDSASQKLLLVTDSGDIGLGTWGSGGAGY</sequence>
<keyword evidence="4 12" id="KW-0812">Transmembrane</keyword>
<protein>
    <recommendedName>
        <fullName evidence="19">DNA helicase</fullName>
    </recommendedName>
</protein>
<comment type="subcellular location">
    <subcellularLocation>
        <location evidence="1">Membrane</location>
        <topology evidence="1">Multi-pass membrane protein</topology>
    </subcellularLocation>
</comment>
<evidence type="ECO:0000259" key="14">
    <source>
        <dbReference type="PROSITE" id="PS50929"/>
    </source>
</evidence>
<dbReference type="InterPro" id="IPR014001">
    <property type="entry name" value="Helicase_ATP-bd"/>
</dbReference>
<evidence type="ECO:0000313" key="17">
    <source>
        <dbReference type="EMBL" id="CAE8730414.1"/>
    </source>
</evidence>
<dbReference type="Gene3D" id="1.20.1560.10">
    <property type="entry name" value="ABC transporter type 1, transmembrane domain"/>
    <property type="match status" value="1"/>
</dbReference>
<comment type="caution">
    <text evidence="17">The sequence shown here is derived from an EMBL/GenBank/DDBJ whole genome shotgun (WGS) entry which is preliminary data.</text>
</comment>
<evidence type="ECO:0000256" key="12">
    <source>
        <dbReference type="SAM" id="Phobius"/>
    </source>
</evidence>
<dbReference type="SUPFAM" id="SSF52540">
    <property type="entry name" value="P-loop containing nucleoside triphosphate hydrolases"/>
    <property type="match status" value="2"/>
</dbReference>
<evidence type="ECO:0000256" key="1">
    <source>
        <dbReference type="ARBA" id="ARBA00004141"/>
    </source>
</evidence>
<evidence type="ECO:0000256" key="5">
    <source>
        <dbReference type="ARBA" id="ARBA00022737"/>
    </source>
</evidence>
<evidence type="ECO:0000313" key="18">
    <source>
        <dbReference type="Proteomes" id="UP000626109"/>
    </source>
</evidence>
<dbReference type="InterPro" id="IPR027417">
    <property type="entry name" value="P-loop_NTPase"/>
</dbReference>
<dbReference type="PROSITE" id="PS51194">
    <property type="entry name" value="HELICASE_CTER"/>
    <property type="match status" value="1"/>
</dbReference>
<evidence type="ECO:0000256" key="4">
    <source>
        <dbReference type="ARBA" id="ARBA00022692"/>
    </source>
</evidence>
<dbReference type="InterPro" id="IPR004589">
    <property type="entry name" value="DNA_helicase_ATP-dep_RecQ"/>
</dbReference>
<dbReference type="GO" id="GO:0006310">
    <property type="term" value="P:DNA recombination"/>
    <property type="evidence" value="ECO:0007669"/>
    <property type="project" value="InterPro"/>
</dbReference>
<evidence type="ECO:0000256" key="6">
    <source>
        <dbReference type="ARBA" id="ARBA00022741"/>
    </source>
</evidence>
<evidence type="ECO:0000259" key="13">
    <source>
        <dbReference type="PROSITE" id="PS50893"/>
    </source>
</evidence>
<gene>
    <name evidence="17" type="ORF">PGLA2088_LOCUS45737</name>
</gene>
<dbReference type="InterPro" id="IPR036388">
    <property type="entry name" value="WH-like_DNA-bd_sf"/>
</dbReference>
<dbReference type="NCBIfam" id="TIGR00614">
    <property type="entry name" value="recQ_fam"/>
    <property type="match status" value="1"/>
</dbReference>
<dbReference type="Proteomes" id="UP000626109">
    <property type="component" value="Unassembled WGS sequence"/>
</dbReference>
<dbReference type="Gene3D" id="1.10.10.10">
    <property type="entry name" value="Winged helix-like DNA-binding domain superfamily/Winged helix DNA-binding domain"/>
    <property type="match status" value="1"/>
</dbReference>
<dbReference type="PROSITE" id="PS50929">
    <property type="entry name" value="ABC_TM1F"/>
    <property type="match status" value="1"/>
</dbReference>
<dbReference type="Pfam" id="PF00005">
    <property type="entry name" value="ABC_tran"/>
    <property type="match status" value="1"/>
</dbReference>
<dbReference type="SMART" id="SM00487">
    <property type="entry name" value="DEXDc"/>
    <property type="match status" value="1"/>
</dbReference>
<keyword evidence="9 12" id="KW-0472">Membrane</keyword>
<evidence type="ECO:0000256" key="11">
    <source>
        <dbReference type="SAM" id="MobiDB-lite"/>
    </source>
</evidence>
<dbReference type="InterPro" id="IPR017871">
    <property type="entry name" value="ABC_transporter-like_CS"/>
</dbReference>
<feature type="domain" description="Helicase ATP-binding" evidence="15">
    <location>
        <begin position="854"/>
        <end position="1033"/>
    </location>
</feature>
<dbReference type="SUPFAM" id="SSF90123">
    <property type="entry name" value="ABC transporter transmembrane region"/>
    <property type="match status" value="1"/>
</dbReference>
<keyword evidence="5" id="KW-0677">Repeat</keyword>
<keyword evidence="10" id="KW-0325">Glycoprotein</keyword>
<dbReference type="GO" id="GO:0016887">
    <property type="term" value="F:ATP hydrolysis activity"/>
    <property type="evidence" value="ECO:0007669"/>
    <property type="project" value="InterPro"/>
</dbReference>
<organism evidence="17 18">
    <name type="scientific">Polarella glacialis</name>
    <name type="common">Dinoflagellate</name>
    <dbReference type="NCBI Taxonomy" id="89957"/>
    <lineage>
        <taxon>Eukaryota</taxon>
        <taxon>Sar</taxon>
        <taxon>Alveolata</taxon>
        <taxon>Dinophyceae</taxon>
        <taxon>Suessiales</taxon>
        <taxon>Suessiaceae</taxon>
        <taxon>Polarella</taxon>
    </lineage>
</organism>
<dbReference type="EMBL" id="CAJNNW010035838">
    <property type="protein sequence ID" value="CAE8730414.1"/>
    <property type="molecule type" value="Genomic_DNA"/>
</dbReference>
<keyword evidence="3" id="KW-0813">Transport</keyword>
<proteinExistence type="inferred from homology"/>
<evidence type="ECO:0008006" key="19">
    <source>
        <dbReference type="Google" id="ProtNLM"/>
    </source>
</evidence>
<feature type="transmembrane region" description="Helical" evidence="12">
    <location>
        <begin position="121"/>
        <end position="147"/>
    </location>
</feature>
<feature type="domain" description="Helicase C-terminal" evidence="16">
    <location>
        <begin position="1057"/>
        <end position="1210"/>
    </location>
</feature>
<keyword evidence="7" id="KW-0067">ATP-binding</keyword>
<dbReference type="SMART" id="SM00382">
    <property type="entry name" value="AAA"/>
    <property type="match status" value="1"/>
</dbReference>
<dbReference type="InterPro" id="IPR039421">
    <property type="entry name" value="Type_1_exporter"/>
</dbReference>
<keyword evidence="8 12" id="KW-1133">Transmembrane helix</keyword>
<dbReference type="CDD" id="cd17920">
    <property type="entry name" value="DEXHc_RecQ"/>
    <property type="match status" value="1"/>
</dbReference>
<evidence type="ECO:0000256" key="3">
    <source>
        <dbReference type="ARBA" id="ARBA00022448"/>
    </source>
</evidence>
<dbReference type="InterPro" id="IPR011527">
    <property type="entry name" value="ABC1_TM_dom"/>
</dbReference>
<dbReference type="PANTHER" id="PTHR43394">
    <property type="entry name" value="ATP-DEPENDENT PERMEASE MDL1, MITOCHONDRIAL"/>
    <property type="match status" value="1"/>
</dbReference>
<dbReference type="GO" id="GO:0003676">
    <property type="term" value="F:nucleic acid binding"/>
    <property type="evidence" value="ECO:0007669"/>
    <property type="project" value="InterPro"/>
</dbReference>
<evidence type="ECO:0000256" key="9">
    <source>
        <dbReference type="ARBA" id="ARBA00023136"/>
    </source>
</evidence>
<dbReference type="PROSITE" id="PS00211">
    <property type="entry name" value="ABC_TRANSPORTER_1"/>
    <property type="match status" value="1"/>
</dbReference>
<dbReference type="Pfam" id="PF00664">
    <property type="entry name" value="ABC_membrane"/>
    <property type="match status" value="1"/>
</dbReference>
<evidence type="ECO:0000259" key="16">
    <source>
        <dbReference type="PROSITE" id="PS51194"/>
    </source>
</evidence>